<comment type="subcellular location">
    <subcellularLocation>
        <location evidence="1">Nucleus</location>
    </subcellularLocation>
</comment>
<protein>
    <submittedName>
        <fullName evidence="9">TWO-COMPONENT RESPONSE REGULATOR</fullName>
    </submittedName>
</protein>
<proteinExistence type="predicted"/>
<organism evidence="9 10">
    <name type="scientific">Salix viminalis</name>
    <name type="common">Common osier</name>
    <name type="synonym">Basket willow</name>
    <dbReference type="NCBI Taxonomy" id="40686"/>
    <lineage>
        <taxon>Eukaryota</taxon>
        <taxon>Viridiplantae</taxon>
        <taxon>Streptophyta</taxon>
        <taxon>Embryophyta</taxon>
        <taxon>Tracheophyta</taxon>
        <taxon>Spermatophyta</taxon>
        <taxon>Magnoliopsida</taxon>
        <taxon>eudicotyledons</taxon>
        <taxon>Gunneridae</taxon>
        <taxon>Pentapetalae</taxon>
        <taxon>rosids</taxon>
        <taxon>fabids</taxon>
        <taxon>Malpighiales</taxon>
        <taxon>Salicaceae</taxon>
        <taxon>Saliceae</taxon>
        <taxon>Salix</taxon>
    </lineage>
</organism>
<feature type="compositionally biased region" description="Polar residues" evidence="7">
    <location>
        <begin position="204"/>
        <end position="217"/>
    </location>
</feature>
<dbReference type="FunFam" id="1.10.10.60:FF:000007">
    <property type="entry name" value="Two-component response regulator"/>
    <property type="match status" value="1"/>
</dbReference>
<evidence type="ECO:0000256" key="5">
    <source>
        <dbReference type="ARBA" id="ARBA00023242"/>
    </source>
</evidence>
<evidence type="ECO:0000256" key="1">
    <source>
        <dbReference type="ARBA" id="ARBA00004123"/>
    </source>
</evidence>
<comment type="caution">
    <text evidence="6">Lacks conserved residue(s) required for the propagation of feature annotation.</text>
</comment>
<feature type="compositionally biased region" description="Acidic residues" evidence="7">
    <location>
        <begin position="225"/>
        <end position="235"/>
    </location>
</feature>
<dbReference type="GO" id="GO:0009736">
    <property type="term" value="P:cytokinin-activated signaling pathway"/>
    <property type="evidence" value="ECO:0007669"/>
    <property type="project" value="InterPro"/>
</dbReference>
<dbReference type="InterPro" id="IPR009057">
    <property type="entry name" value="Homeodomain-like_sf"/>
</dbReference>
<dbReference type="Gene3D" id="3.40.50.2300">
    <property type="match status" value="1"/>
</dbReference>
<dbReference type="Pfam" id="PF00072">
    <property type="entry name" value="Response_reg"/>
    <property type="match status" value="1"/>
</dbReference>
<gene>
    <name evidence="9" type="ORF">OIU85_020704</name>
</gene>
<keyword evidence="3" id="KW-0805">Transcription regulation</keyword>
<dbReference type="CDD" id="cd17584">
    <property type="entry name" value="REC_typeB_ARR-like"/>
    <property type="match status" value="1"/>
</dbReference>
<dbReference type="EMBL" id="JAPFFL010000004">
    <property type="protein sequence ID" value="KAJ6729821.1"/>
    <property type="molecule type" value="Genomic_DNA"/>
</dbReference>
<dbReference type="GO" id="GO:0005634">
    <property type="term" value="C:nucleus"/>
    <property type="evidence" value="ECO:0007669"/>
    <property type="project" value="UniProtKB-SubCell"/>
</dbReference>
<dbReference type="PANTHER" id="PTHR43874:SF58">
    <property type="entry name" value="TWO-COMPONENT RESPONSE REGULATOR-LIKE APRR8-RELATED"/>
    <property type="match status" value="1"/>
</dbReference>
<keyword evidence="5" id="KW-0539">Nucleus</keyword>
<dbReference type="PROSITE" id="PS50110">
    <property type="entry name" value="RESPONSE_REGULATORY"/>
    <property type="match status" value="1"/>
</dbReference>
<dbReference type="GO" id="GO:0000160">
    <property type="term" value="P:phosphorelay signal transduction system"/>
    <property type="evidence" value="ECO:0007669"/>
    <property type="project" value="UniProtKB-KW"/>
</dbReference>
<evidence type="ECO:0000256" key="2">
    <source>
        <dbReference type="ARBA" id="ARBA00023012"/>
    </source>
</evidence>
<evidence type="ECO:0000256" key="3">
    <source>
        <dbReference type="ARBA" id="ARBA00023015"/>
    </source>
</evidence>
<dbReference type="GO" id="GO:0003677">
    <property type="term" value="F:DNA binding"/>
    <property type="evidence" value="ECO:0007669"/>
    <property type="project" value="InterPro"/>
</dbReference>
<evidence type="ECO:0000256" key="7">
    <source>
        <dbReference type="SAM" id="MobiDB-lite"/>
    </source>
</evidence>
<dbReference type="SUPFAM" id="SSF52172">
    <property type="entry name" value="CheY-like"/>
    <property type="match status" value="1"/>
</dbReference>
<dbReference type="InterPro" id="IPR006447">
    <property type="entry name" value="Myb_dom_plants"/>
</dbReference>
<evidence type="ECO:0000259" key="8">
    <source>
        <dbReference type="PROSITE" id="PS50110"/>
    </source>
</evidence>
<evidence type="ECO:0000256" key="6">
    <source>
        <dbReference type="PROSITE-ProRule" id="PRU00169"/>
    </source>
</evidence>
<keyword evidence="10" id="KW-1185">Reference proteome</keyword>
<dbReference type="SUPFAM" id="SSF46689">
    <property type="entry name" value="Homeodomain-like"/>
    <property type="match status" value="1"/>
</dbReference>
<dbReference type="InterPro" id="IPR001789">
    <property type="entry name" value="Sig_transdc_resp-reg_receiver"/>
</dbReference>
<keyword evidence="4" id="KW-0804">Transcription</keyword>
<keyword evidence="2" id="KW-0902">Two-component regulatory system</keyword>
<name>A0A9Q0ZCV3_SALVM</name>
<dbReference type="InterPro" id="IPR011006">
    <property type="entry name" value="CheY-like_superfamily"/>
</dbReference>
<reference evidence="9" key="1">
    <citation type="submission" date="2022-11" db="EMBL/GenBank/DDBJ databases">
        <authorList>
            <person name="Hyden B.L."/>
            <person name="Feng K."/>
            <person name="Yates T."/>
            <person name="Jawdy S."/>
            <person name="Smart L.B."/>
            <person name="Muchero W."/>
        </authorList>
    </citation>
    <scope>NUCLEOTIDE SEQUENCE</scope>
    <source>
        <tissue evidence="9">Shoot tip</tissue>
    </source>
</reference>
<accession>A0A9Q0ZCV3</accession>
<feature type="domain" description="Response regulatory" evidence="8">
    <location>
        <begin position="58"/>
        <end position="173"/>
    </location>
</feature>
<evidence type="ECO:0000256" key="4">
    <source>
        <dbReference type="ARBA" id="ARBA00023163"/>
    </source>
</evidence>
<dbReference type="Proteomes" id="UP001151529">
    <property type="component" value="Chromosome 2"/>
</dbReference>
<feature type="region of interest" description="Disordered" evidence="7">
    <location>
        <begin position="204"/>
        <end position="235"/>
    </location>
</feature>
<comment type="caution">
    <text evidence="9">The sequence shown here is derived from an EMBL/GenBank/DDBJ whole genome shotgun (WGS) entry which is preliminary data.</text>
</comment>
<evidence type="ECO:0000313" key="9">
    <source>
        <dbReference type="EMBL" id="KAJ6729821.1"/>
    </source>
</evidence>
<dbReference type="Gene3D" id="1.10.10.60">
    <property type="entry name" value="Homeodomain-like"/>
    <property type="match status" value="1"/>
</dbReference>
<dbReference type="PANTHER" id="PTHR43874">
    <property type="entry name" value="TWO-COMPONENT RESPONSE REGULATOR"/>
    <property type="match status" value="1"/>
</dbReference>
<sequence>MHTSYILEPKHIYLSVPLCACQIVPLYPVGSVPDMTSEQFLSVEVSKNNASTFAMGVRILVVESDPTCLRIVSKMLEAFGYEVTTATRATDALHILREKEDEINLILTETHLPDMDQYKILETVRVMSSLPIVVFSADNNVSAMLGWLYKGAALYLMKPIIKNDVKNLWQLAYRKKKRTTVSSAGSNSFHAGFSEENASSVTAGIPSLSSTMGQSDQMGKRKELEETDKDDEDNDNLTVLKKPKLVWTNELHNRFLEAIGILGIDGAHPKKILQHMNVPGLKKENVSSHLQDATQKTMIRDRHPSMTLNLQGGFSQFTNPQFFKTMSQSEYRNNVQNNLCSPVSMHSLGSVHSLTQVNSNHDSMLIPSYGQQSKQLYPTYPNCSHTGIGTTDDGNFATFGQKGNHNVEEHLNQGTNFSNVGTHGPIFLGNSQQQLQFPLLQPQPLLEKEDEFDITDIVTEARNELLVMSKEFLDDPSNDLW</sequence>
<dbReference type="InterPro" id="IPR045279">
    <property type="entry name" value="ARR-like"/>
</dbReference>
<reference evidence="9" key="2">
    <citation type="journal article" date="2023" name="Int. J. Mol. Sci.">
        <title>De Novo Assembly and Annotation of 11 Diverse Shrub Willow (Salix) Genomes Reveals Novel Gene Organization in Sex-Linked Regions.</title>
        <authorList>
            <person name="Hyden B."/>
            <person name="Feng K."/>
            <person name="Yates T.B."/>
            <person name="Jawdy S."/>
            <person name="Cereghino C."/>
            <person name="Smart L.B."/>
            <person name="Muchero W."/>
        </authorList>
    </citation>
    <scope>NUCLEOTIDE SEQUENCE [LARGE SCALE GENOMIC DNA]</scope>
    <source>
        <tissue evidence="9">Shoot tip</tissue>
    </source>
</reference>
<dbReference type="SMART" id="SM00448">
    <property type="entry name" value="REC"/>
    <property type="match status" value="1"/>
</dbReference>
<dbReference type="AlphaFoldDB" id="A0A9Q0ZCV3"/>
<dbReference type="OrthoDB" id="21225at2759"/>
<evidence type="ECO:0000313" key="10">
    <source>
        <dbReference type="Proteomes" id="UP001151529"/>
    </source>
</evidence>
<dbReference type="NCBIfam" id="TIGR01557">
    <property type="entry name" value="myb_SHAQKYF"/>
    <property type="match status" value="1"/>
</dbReference>